<comment type="caution">
    <text evidence="7">The sequence shown here is derived from an EMBL/GenBank/DDBJ whole genome shotgun (WGS) entry which is preliminary data.</text>
</comment>
<reference evidence="8" key="1">
    <citation type="journal article" date="2019" name="Int. J. Syst. Evol. Microbiol.">
        <title>The Global Catalogue of Microorganisms (GCM) 10K type strain sequencing project: providing services to taxonomists for standard genome sequencing and annotation.</title>
        <authorList>
            <consortium name="The Broad Institute Genomics Platform"/>
            <consortium name="The Broad Institute Genome Sequencing Center for Infectious Disease"/>
            <person name="Wu L."/>
            <person name="Ma J."/>
        </authorList>
    </citation>
    <scope>NUCLEOTIDE SEQUENCE [LARGE SCALE GENOMIC DNA]</scope>
    <source>
        <strain evidence="8">KCTC 22232</strain>
    </source>
</reference>
<dbReference type="Pfam" id="PF00034">
    <property type="entry name" value="Cytochrom_C"/>
    <property type="match status" value="1"/>
</dbReference>
<keyword evidence="3 4" id="KW-0408">Iron</keyword>
<feature type="signal peptide" evidence="5">
    <location>
        <begin position="1"/>
        <end position="19"/>
    </location>
</feature>
<evidence type="ECO:0000256" key="3">
    <source>
        <dbReference type="ARBA" id="ARBA00023004"/>
    </source>
</evidence>
<dbReference type="PANTHER" id="PTHR33751:SF11">
    <property type="entry name" value="BLL4483 PROTEIN"/>
    <property type="match status" value="1"/>
</dbReference>
<keyword evidence="5" id="KW-0732">Signal</keyword>
<evidence type="ECO:0000313" key="8">
    <source>
        <dbReference type="Proteomes" id="UP000621898"/>
    </source>
</evidence>
<keyword evidence="2 4" id="KW-0479">Metal-binding</keyword>
<dbReference type="PANTHER" id="PTHR33751">
    <property type="entry name" value="CBB3-TYPE CYTOCHROME C OXIDASE SUBUNIT FIXP"/>
    <property type="match status" value="1"/>
</dbReference>
<evidence type="ECO:0000256" key="2">
    <source>
        <dbReference type="ARBA" id="ARBA00022723"/>
    </source>
</evidence>
<dbReference type="PROSITE" id="PS51007">
    <property type="entry name" value="CYTC"/>
    <property type="match status" value="2"/>
</dbReference>
<gene>
    <name evidence="7" type="ORF">GCM10008098_24830</name>
</gene>
<evidence type="ECO:0000256" key="4">
    <source>
        <dbReference type="PROSITE-ProRule" id="PRU00433"/>
    </source>
</evidence>
<dbReference type="InterPro" id="IPR009056">
    <property type="entry name" value="Cyt_c-like_dom"/>
</dbReference>
<feature type="domain" description="Cytochrome c" evidence="6">
    <location>
        <begin position="17"/>
        <end position="104"/>
    </location>
</feature>
<dbReference type="InterPro" id="IPR024167">
    <property type="entry name" value="Cytochrome_c4-like"/>
</dbReference>
<accession>A0ABQ3A0B3</accession>
<evidence type="ECO:0000256" key="1">
    <source>
        <dbReference type="ARBA" id="ARBA00022617"/>
    </source>
</evidence>
<protein>
    <submittedName>
        <fullName evidence="7">Cytochrome c</fullName>
    </submittedName>
</protein>
<dbReference type="Pfam" id="PF13442">
    <property type="entry name" value="Cytochrome_CBB3"/>
    <property type="match status" value="1"/>
</dbReference>
<dbReference type="Gene3D" id="1.10.760.10">
    <property type="entry name" value="Cytochrome c-like domain"/>
    <property type="match status" value="2"/>
</dbReference>
<sequence length="216" mass="22063">MFGLGMAMVIALPITAAHAADAAAITTQGNGKGAAPCMACHGVDGGGQLAAGNPRLAGLDAAYLQKQLDDFVNGSRNSPVMQATATALSEDERQALASYYSKLPIPAALAKPASVPPADDSAGNVLATRGRWDKQVPACVQCHGPAGVGVGAHFPPLAGQPAAYIEAQLKAWQQGTRHNDPLQLMQHLSTTLSAQDIHAVAAWFAAQPLATKGATP</sequence>
<feature type="domain" description="Cytochrome c" evidence="6">
    <location>
        <begin position="118"/>
        <end position="208"/>
    </location>
</feature>
<dbReference type="SUPFAM" id="SSF46626">
    <property type="entry name" value="Cytochrome c"/>
    <property type="match status" value="2"/>
</dbReference>
<dbReference type="Proteomes" id="UP000621898">
    <property type="component" value="Unassembled WGS sequence"/>
</dbReference>
<organism evidence="7 8">
    <name type="scientific">Rhodanobacter panaciterrae</name>
    <dbReference type="NCBI Taxonomy" id="490572"/>
    <lineage>
        <taxon>Bacteria</taxon>
        <taxon>Pseudomonadati</taxon>
        <taxon>Pseudomonadota</taxon>
        <taxon>Gammaproteobacteria</taxon>
        <taxon>Lysobacterales</taxon>
        <taxon>Rhodanobacteraceae</taxon>
        <taxon>Rhodanobacter</taxon>
    </lineage>
</organism>
<dbReference type="InterPro" id="IPR036909">
    <property type="entry name" value="Cyt_c-like_dom_sf"/>
</dbReference>
<keyword evidence="8" id="KW-1185">Reference proteome</keyword>
<dbReference type="InterPro" id="IPR050597">
    <property type="entry name" value="Cytochrome_c_Oxidase_Subunit"/>
</dbReference>
<evidence type="ECO:0000259" key="6">
    <source>
        <dbReference type="PROSITE" id="PS51007"/>
    </source>
</evidence>
<dbReference type="PIRSF" id="PIRSF000005">
    <property type="entry name" value="Cytochrome_c4"/>
    <property type="match status" value="1"/>
</dbReference>
<proteinExistence type="predicted"/>
<dbReference type="EMBL" id="BMXT01000002">
    <property type="protein sequence ID" value="GGY30373.1"/>
    <property type="molecule type" value="Genomic_DNA"/>
</dbReference>
<evidence type="ECO:0000256" key="5">
    <source>
        <dbReference type="SAM" id="SignalP"/>
    </source>
</evidence>
<feature type="chain" id="PRO_5047128267" evidence="5">
    <location>
        <begin position="20"/>
        <end position="216"/>
    </location>
</feature>
<name>A0ABQ3A0B3_9GAMM</name>
<keyword evidence="1 4" id="KW-0349">Heme</keyword>
<evidence type="ECO:0000313" key="7">
    <source>
        <dbReference type="EMBL" id="GGY30373.1"/>
    </source>
</evidence>